<dbReference type="PANTHER" id="PTHR19143:SF458">
    <property type="entry name" value="FIBRINOGEN C-TERMINAL DOMAIN-CONTAINING PROTEIN-RELATED"/>
    <property type="match status" value="1"/>
</dbReference>
<dbReference type="InterPro" id="IPR050373">
    <property type="entry name" value="Fibrinogen_C-term_domain"/>
</dbReference>
<organism evidence="3 4">
    <name type="scientific">Pocillopora meandrina</name>
    <dbReference type="NCBI Taxonomy" id="46732"/>
    <lineage>
        <taxon>Eukaryota</taxon>
        <taxon>Metazoa</taxon>
        <taxon>Cnidaria</taxon>
        <taxon>Anthozoa</taxon>
        <taxon>Hexacorallia</taxon>
        <taxon>Scleractinia</taxon>
        <taxon>Astrocoeniina</taxon>
        <taxon>Pocilloporidae</taxon>
        <taxon>Pocillopora</taxon>
    </lineage>
</organism>
<evidence type="ECO:0000256" key="1">
    <source>
        <dbReference type="ARBA" id="ARBA00023157"/>
    </source>
</evidence>
<evidence type="ECO:0000313" key="3">
    <source>
        <dbReference type="EMBL" id="CAH3158020.1"/>
    </source>
</evidence>
<dbReference type="FunFam" id="3.90.215.10:FF:000001">
    <property type="entry name" value="Tenascin isoform 1"/>
    <property type="match status" value="1"/>
</dbReference>
<dbReference type="InterPro" id="IPR020837">
    <property type="entry name" value="Fibrinogen_CS"/>
</dbReference>
<feature type="non-terminal residue" evidence="3">
    <location>
        <position position="1"/>
    </location>
</feature>
<keyword evidence="1" id="KW-1015">Disulfide bond</keyword>
<dbReference type="CDD" id="cd00087">
    <property type="entry name" value="FReD"/>
    <property type="match status" value="1"/>
</dbReference>
<sequence>LLKAEAKSCTQLLKDGFTSNGVYTINPDGGKPIQVLCDMTTDGGGWTVFQRRMDGSVDFYRDWKPYKEGFGSLSGEFWLGNDNLHRLTNANDVMLRVDLEDFKGSITFAEYNTFKVAHEADNYRLTIEEYNGTAGDSFTYHSDMQFSTKDQDNDLTDISCAQHFKGAWWYNGCHASNLNGLYLNGQHASYADGVNWATLRGHHYSLKRTEMKVKTKG</sequence>
<accession>A0AAU9XT87</accession>
<dbReference type="AlphaFoldDB" id="A0AAU9XT87"/>
<protein>
    <recommendedName>
        <fullName evidence="2">Fibrinogen C-terminal domain-containing protein</fullName>
    </recommendedName>
</protein>
<dbReference type="Gene3D" id="3.90.215.10">
    <property type="entry name" value="Gamma Fibrinogen, chain A, domain 1"/>
    <property type="match status" value="1"/>
</dbReference>
<dbReference type="GO" id="GO:0005615">
    <property type="term" value="C:extracellular space"/>
    <property type="evidence" value="ECO:0007669"/>
    <property type="project" value="TreeGrafter"/>
</dbReference>
<dbReference type="SMART" id="SM00186">
    <property type="entry name" value="FBG"/>
    <property type="match status" value="1"/>
</dbReference>
<feature type="domain" description="Fibrinogen C-terminal" evidence="2">
    <location>
        <begin position="1"/>
        <end position="217"/>
    </location>
</feature>
<dbReference type="InterPro" id="IPR036056">
    <property type="entry name" value="Fibrinogen-like_C"/>
</dbReference>
<gene>
    <name evidence="3" type="ORF">PMEA_00030365</name>
</gene>
<dbReference type="SUPFAM" id="SSF56496">
    <property type="entry name" value="Fibrinogen C-terminal domain-like"/>
    <property type="match status" value="1"/>
</dbReference>
<dbReference type="NCBIfam" id="NF040941">
    <property type="entry name" value="GGGWT_bact"/>
    <property type="match status" value="1"/>
</dbReference>
<dbReference type="InterPro" id="IPR014716">
    <property type="entry name" value="Fibrinogen_a/b/g_C_1"/>
</dbReference>
<dbReference type="PANTHER" id="PTHR19143">
    <property type="entry name" value="FIBRINOGEN/TENASCIN/ANGIOPOEITIN"/>
    <property type="match status" value="1"/>
</dbReference>
<keyword evidence="4" id="KW-1185">Reference proteome</keyword>
<dbReference type="InterPro" id="IPR002181">
    <property type="entry name" value="Fibrinogen_a/b/g_C_dom"/>
</dbReference>
<evidence type="ECO:0000313" key="4">
    <source>
        <dbReference type="Proteomes" id="UP001159428"/>
    </source>
</evidence>
<dbReference type="PROSITE" id="PS00514">
    <property type="entry name" value="FIBRINOGEN_C_1"/>
    <property type="match status" value="1"/>
</dbReference>
<dbReference type="PROSITE" id="PS51406">
    <property type="entry name" value="FIBRINOGEN_C_2"/>
    <property type="match status" value="1"/>
</dbReference>
<reference evidence="3 4" key="1">
    <citation type="submission" date="2022-05" db="EMBL/GenBank/DDBJ databases">
        <authorList>
            <consortium name="Genoscope - CEA"/>
            <person name="William W."/>
        </authorList>
    </citation>
    <scope>NUCLEOTIDE SEQUENCE [LARGE SCALE GENOMIC DNA]</scope>
</reference>
<dbReference type="EMBL" id="CALNXJ010000066">
    <property type="protein sequence ID" value="CAH3158020.1"/>
    <property type="molecule type" value="Genomic_DNA"/>
</dbReference>
<dbReference type="Proteomes" id="UP001159428">
    <property type="component" value="Unassembled WGS sequence"/>
</dbReference>
<name>A0AAU9XT87_9CNID</name>
<comment type="caution">
    <text evidence="3">The sequence shown here is derived from an EMBL/GenBank/DDBJ whole genome shotgun (WGS) entry which is preliminary data.</text>
</comment>
<evidence type="ECO:0000259" key="2">
    <source>
        <dbReference type="PROSITE" id="PS51406"/>
    </source>
</evidence>
<dbReference type="Pfam" id="PF00147">
    <property type="entry name" value="Fibrinogen_C"/>
    <property type="match status" value="1"/>
</dbReference>
<proteinExistence type="predicted"/>